<dbReference type="InterPro" id="IPR002731">
    <property type="entry name" value="ATPase_BadF"/>
</dbReference>
<dbReference type="InterPro" id="IPR043129">
    <property type="entry name" value="ATPase_NBD"/>
</dbReference>
<dbReference type="InterPro" id="IPR039758">
    <property type="entry name" value="NAGK-like"/>
</dbReference>
<evidence type="ECO:0000313" key="2">
    <source>
        <dbReference type="EMBL" id="MDF0478930.1"/>
    </source>
</evidence>
<dbReference type="Proteomes" id="UP001147148">
    <property type="component" value="Unassembled WGS sequence"/>
</dbReference>
<dbReference type="RefSeq" id="WP_275470585.1">
    <property type="nucleotide sequence ID" value="NZ_JAPDSH010000001.1"/>
</dbReference>
<evidence type="ECO:0000259" key="1">
    <source>
        <dbReference type="Pfam" id="PF01869"/>
    </source>
</evidence>
<feature type="domain" description="ATPase BadF/BadG/BcrA/BcrD type" evidence="1">
    <location>
        <begin position="5"/>
        <end position="289"/>
    </location>
</feature>
<name>A0ABT5WYV0_9ENTE</name>
<dbReference type="PANTHER" id="PTHR12862:SF0">
    <property type="entry name" value="N-ACETYL-D-GLUCOSAMINE KINASE"/>
    <property type="match status" value="1"/>
</dbReference>
<evidence type="ECO:0000313" key="3">
    <source>
        <dbReference type="Proteomes" id="UP001147148"/>
    </source>
</evidence>
<protein>
    <recommendedName>
        <fullName evidence="1">ATPase BadF/BadG/BcrA/BcrD type domain-containing protein</fullName>
    </recommendedName>
</protein>
<sequence length="296" mass="32492">MSYIIGVDAGGTKTEITAYDSTGKELKTVIKGSGNFVENFEDALMVIIEGIKDVKMSIEKNERCKHIVVGAAGINASGKGRIISQRLKECFSVKVTLIGDGELAHYAILQGEDGDLVIAGTGSVIINKYKGIWKRYGGWGPILGDEGSGYKLGISLIKNCLMEFDLNKSQSEISKSVLEHLNCDDIMKLPSIIKTLTKSEIANVTKVLLSHDDSDPLAIKIIKREAEGLAEEYITFHKTFFKDNNANIGLNGGIIINNDTFREAFLNKITSSNFILKVKMPQNKISKGAYYFDLLQ</sequence>
<gene>
    <name evidence="2" type="ORF">OL233_01405</name>
</gene>
<comment type="caution">
    <text evidence="2">The sequence shown here is derived from an EMBL/GenBank/DDBJ whole genome shotgun (WGS) entry which is preliminary data.</text>
</comment>
<organism evidence="2 3">
    <name type="scientific">Vagococcus proximus</name>
    <dbReference type="NCBI Taxonomy" id="2991417"/>
    <lineage>
        <taxon>Bacteria</taxon>
        <taxon>Bacillati</taxon>
        <taxon>Bacillota</taxon>
        <taxon>Bacilli</taxon>
        <taxon>Lactobacillales</taxon>
        <taxon>Enterococcaceae</taxon>
        <taxon>Vagococcus</taxon>
    </lineage>
</organism>
<dbReference type="Pfam" id="PF01869">
    <property type="entry name" value="BcrAD_BadFG"/>
    <property type="match status" value="1"/>
</dbReference>
<dbReference type="SUPFAM" id="SSF53067">
    <property type="entry name" value="Actin-like ATPase domain"/>
    <property type="match status" value="2"/>
</dbReference>
<dbReference type="PANTHER" id="PTHR12862">
    <property type="entry name" value="BADF TYPE ATPASE DOMAIN-CONTAINING PROTEIN"/>
    <property type="match status" value="1"/>
</dbReference>
<keyword evidence="3" id="KW-1185">Reference proteome</keyword>
<dbReference type="Gene3D" id="3.30.420.40">
    <property type="match status" value="2"/>
</dbReference>
<dbReference type="EMBL" id="JAPDSH010000001">
    <property type="protein sequence ID" value="MDF0478930.1"/>
    <property type="molecule type" value="Genomic_DNA"/>
</dbReference>
<reference evidence="2" key="1">
    <citation type="submission" date="2022-10" db="EMBL/GenBank/DDBJ databases">
        <title>Vagococcus sp. isolated from poultry meat.</title>
        <authorList>
            <person name="Johansson P."/>
            <person name="Bjorkroth J."/>
        </authorList>
    </citation>
    <scope>NUCLEOTIDE SEQUENCE</scope>
    <source>
        <strain evidence="2">PNs007</strain>
    </source>
</reference>
<proteinExistence type="predicted"/>
<accession>A0ABT5WYV0</accession>
<dbReference type="CDD" id="cd24007">
    <property type="entry name" value="ASKHA_NBD_eukNAGK-like"/>
    <property type="match status" value="1"/>
</dbReference>